<feature type="transmembrane region" description="Helical" evidence="1">
    <location>
        <begin position="124"/>
        <end position="143"/>
    </location>
</feature>
<dbReference type="Pfam" id="PF00892">
    <property type="entry name" value="EamA"/>
    <property type="match status" value="2"/>
</dbReference>
<dbReference type="SUPFAM" id="SSF103481">
    <property type="entry name" value="Multidrug resistance efflux transporter EmrE"/>
    <property type="match status" value="2"/>
</dbReference>
<reference evidence="3 4" key="1">
    <citation type="submission" date="2016-10" db="EMBL/GenBank/DDBJ databases">
        <authorList>
            <person name="de Groot N.N."/>
        </authorList>
    </citation>
    <scope>NUCLEOTIDE SEQUENCE [LARGE SCALE GENOMIC DNA]</scope>
    <source>
        <strain evidence="3 4">CGMCC 1.7659</strain>
    </source>
</reference>
<dbReference type="EMBL" id="FOVF01000022">
    <property type="protein sequence ID" value="SFN45158.1"/>
    <property type="molecule type" value="Genomic_DNA"/>
</dbReference>
<organism evidence="3 4">
    <name type="scientific">Dokdonella immobilis</name>
    <dbReference type="NCBI Taxonomy" id="578942"/>
    <lineage>
        <taxon>Bacteria</taxon>
        <taxon>Pseudomonadati</taxon>
        <taxon>Pseudomonadota</taxon>
        <taxon>Gammaproteobacteria</taxon>
        <taxon>Lysobacterales</taxon>
        <taxon>Rhodanobacteraceae</taxon>
        <taxon>Dokdonella</taxon>
    </lineage>
</organism>
<sequence>MSSERLPRPALLQMIAGAALISTSSIFVRLAHVGPTVSAFYRVAFGGLFLLVGLLAFRRWQRLRGVHLLWMLAPALAFALDLMLWHRSILRVGPGLATLLANFQVFVMALAGWLLHRERLHPPFLFGVALAFSGLYLLVGLDWPRLDGGYRLGVALGLLTGIAYAIYMLSMRQAQRSGGVHLHAAQWLCVMSLQCAGLLGLAILFEGDSLALPDLQTWSALLGLALVGQVFGWILLLRAIPQLPASIIGLLLLLQPAMSFMLDVLLFQRPTALPDWIGVGLCMLGIFIGSHRPERRSQAHEEAPA</sequence>
<dbReference type="PANTHER" id="PTHR22911">
    <property type="entry name" value="ACYL-MALONYL CONDENSING ENZYME-RELATED"/>
    <property type="match status" value="1"/>
</dbReference>
<dbReference type="AlphaFoldDB" id="A0A1I4Z4N1"/>
<feature type="transmembrane region" description="Helical" evidence="1">
    <location>
        <begin position="39"/>
        <end position="57"/>
    </location>
</feature>
<name>A0A1I4Z4N1_9GAMM</name>
<evidence type="ECO:0000313" key="4">
    <source>
        <dbReference type="Proteomes" id="UP000198575"/>
    </source>
</evidence>
<evidence type="ECO:0000313" key="3">
    <source>
        <dbReference type="EMBL" id="SFN45158.1"/>
    </source>
</evidence>
<feature type="transmembrane region" description="Helical" evidence="1">
    <location>
        <begin position="92"/>
        <end position="115"/>
    </location>
</feature>
<dbReference type="Proteomes" id="UP000198575">
    <property type="component" value="Unassembled WGS sequence"/>
</dbReference>
<dbReference type="GO" id="GO:0016020">
    <property type="term" value="C:membrane"/>
    <property type="evidence" value="ECO:0007669"/>
    <property type="project" value="InterPro"/>
</dbReference>
<dbReference type="RefSeq" id="WP_092409042.1">
    <property type="nucleotide sequence ID" value="NZ_FOVF01000022.1"/>
</dbReference>
<feature type="transmembrane region" description="Helical" evidence="1">
    <location>
        <begin position="69"/>
        <end position="86"/>
    </location>
</feature>
<evidence type="ECO:0000259" key="2">
    <source>
        <dbReference type="Pfam" id="PF00892"/>
    </source>
</evidence>
<accession>A0A1I4Z4N1</accession>
<feature type="transmembrane region" description="Helical" evidence="1">
    <location>
        <begin position="273"/>
        <end position="290"/>
    </location>
</feature>
<protein>
    <submittedName>
        <fullName evidence="3">Threonine/homoserine efflux transporter RhtA</fullName>
    </submittedName>
</protein>
<dbReference type="STRING" id="578942.SAMN05216289_12251"/>
<feature type="domain" description="EamA" evidence="2">
    <location>
        <begin position="10"/>
        <end position="139"/>
    </location>
</feature>
<feature type="transmembrane region" description="Helical" evidence="1">
    <location>
        <begin position="217"/>
        <end position="236"/>
    </location>
</feature>
<evidence type="ECO:0000256" key="1">
    <source>
        <dbReference type="SAM" id="Phobius"/>
    </source>
</evidence>
<dbReference type="OrthoDB" id="5625838at2"/>
<keyword evidence="1" id="KW-0472">Membrane</keyword>
<keyword evidence="1" id="KW-1133">Transmembrane helix</keyword>
<feature type="transmembrane region" description="Helical" evidence="1">
    <location>
        <begin position="12"/>
        <end position="33"/>
    </location>
</feature>
<gene>
    <name evidence="3" type="ORF">SAMN05216289_12251</name>
</gene>
<keyword evidence="4" id="KW-1185">Reference proteome</keyword>
<feature type="domain" description="EamA" evidence="2">
    <location>
        <begin position="152"/>
        <end position="288"/>
    </location>
</feature>
<keyword evidence="1" id="KW-0812">Transmembrane</keyword>
<dbReference type="InterPro" id="IPR000620">
    <property type="entry name" value="EamA_dom"/>
</dbReference>
<proteinExistence type="predicted"/>
<dbReference type="PANTHER" id="PTHR22911:SF102">
    <property type="entry name" value="MEMBRANE PROTEIN"/>
    <property type="match status" value="1"/>
</dbReference>
<feature type="transmembrane region" description="Helical" evidence="1">
    <location>
        <begin position="182"/>
        <end position="205"/>
    </location>
</feature>
<feature type="transmembrane region" description="Helical" evidence="1">
    <location>
        <begin position="248"/>
        <end position="267"/>
    </location>
</feature>
<dbReference type="InterPro" id="IPR037185">
    <property type="entry name" value="EmrE-like"/>
</dbReference>
<feature type="transmembrane region" description="Helical" evidence="1">
    <location>
        <begin position="149"/>
        <end position="170"/>
    </location>
</feature>